<dbReference type="AlphaFoldDB" id="A0A2D1U766"/>
<accession>A0A2D1U766</accession>
<keyword evidence="2" id="KW-1185">Reference proteome</keyword>
<reference evidence="1 2" key="1">
    <citation type="submission" date="2017-10" db="EMBL/GenBank/DDBJ databases">
        <title>Whole genome of Pedobacter ginsengisoli T01R-27 isolated from tomato rhizosphere.</title>
        <authorList>
            <person name="Weon H.-Y."/>
            <person name="Lee S.A."/>
            <person name="Sang M.K."/>
            <person name="Song J."/>
        </authorList>
    </citation>
    <scope>NUCLEOTIDE SEQUENCE [LARGE SCALE GENOMIC DNA]</scope>
    <source>
        <strain evidence="1 2">T01R-27</strain>
    </source>
</reference>
<dbReference type="KEGG" id="pgs:CPT03_13700"/>
<evidence type="ECO:0008006" key="3">
    <source>
        <dbReference type="Google" id="ProtNLM"/>
    </source>
</evidence>
<dbReference type="RefSeq" id="WP_048903955.1">
    <property type="nucleotide sequence ID" value="NZ_CP024091.1"/>
</dbReference>
<protein>
    <recommendedName>
        <fullName evidence="3">Nucleotidyltransferase</fullName>
    </recommendedName>
</protein>
<evidence type="ECO:0000313" key="1">
    <source>
        <dbReference type="EMBL" id="ATP57451.1"/>
    </source>
</evidence>
<sequence length="229" mass="25567">MHENLTRIKAVSKVLDGLKQEYVFVGGATVSLYATDPELAEEVRPTDDVDVIVELASYGGYAEIDEKLRELGFANDVESGVICRYRLQGIVVDVMPTEPKVIGFSNIWYPDGFANAVTKALDAETSVRIFSMPYFVASKWEAFKGRGKGDYRTSKDFEDLVYVWENADDFAEQIIVAPADVKDYLKSELSTIMNSDDFSEGLYAHLSGGYGGKDANYILIKLQQAFEIY</sequence>
<name>A0A2D1U766_9SPHI</name>
<evidence type="ECO:0000313" key="2">
    <source>
        <dbReference type="Proteomes" id="UP000223749"/>
    </source>
</evidence>
<gene>
    <name evidence="1" type="ORF">CPT03_13700</name>
</gene>
<organism evidence="1 2">
    <name type="scientific">Pedobacter ginsengisoli</name>
    <dbReference type="NCBI Taxonomy" id="363852"/>
    <lineage>
        <taxon>Bacteria</taxon>
        <taxon>Pseudomonadati</taxon>
        <taxon>Bacteroidota</taxon>
        <taxon>Sphingobacteriia</taxon>
        <taxon>Sphingobacteriales</taxon>
        <taxon>Sphingobacteriaceae</taxon>
        <taxon>Pedobacter</taxon>
    </lineage>
</organism>
<dbReference type="EMBL" id="CP024091">
    <property type="protein sequence ID" value="ATP57451.1"/>
    <property type="molecule type" value="Genomic_DNA"/>
</dbReference>
<proteinExistence type="predicted"/>
<dbReference type="OrthoDB" id="114489at2"/>
<dbReference type="Proteomes" id="UP000223749">
    <property type="component" value="Chromosome"/>
</dbReference>